<dbReference type="Pfam" id="PF03692">
    <property type="entry name" value="CxxCxxCC"/>
    <property type="match status" value="1"/>
</dbReference>
<sequence>MVMQQTDRIALMIASYTSELDALGAYPEEELVEVIREVGFACTCCGKCCTRAFNDHVFLLEEDAERVLEVDPAALMPAPYFEFCDREGRFYVPGYALRTQEDGRCVFLSAENRCTIYDRRMSICRVYPYMLHREADEDGRVDWRQISGLNLHGEYEREIDADEARGIARAVIAYEKAFLTQEIAFLESLRAYFSANNLRHVQKVYDRQMARFESGEEVEVRVFFRGGFSRTTARCTDYGIVPVPRGKRR</sequence>
<dbReference type="AlphaFoldDB" id="A0A7K4HKU2"/>
<organism evidence="1 2">
    <name type="scientific">Methanofollis tationis</name>
    <dbReference type="NCBI Taxonomy" id="81417"/>
    <lineage>
        <taxon>Archaea</taxon>
        <taxon>Methanobacteriati</taxon>
        <taxon>Methanobacteriota</taxon>
        <taxon>Stenosarchaea group</taxon>
        <taxon>Methanomicrobia</taxon>
        <taxon>Methanomicrobiales</taxon>
        <taxon>Methanomicrobiaceae</taxon>
        <taxon>Methanofollis</taxon>
    </lineage>
</organism>
<dbReference type="PANTHER" id="PTHR35866:SF1">
    <property type="entry name" value="YKGJ FAMILY CYSTEINE CLUSTER PROTEIN"/>
    <property type="match status" value="1"/>
</dbReference>
<dbReference type="Proteomes" id="UP000570823">
    <property type="component" value="Unassembled WGS sequence"/>
</dbReference>
<dbReference type="OrthoDB" id="36424at2157"/>
<proteinExistence type="predicted"/>
<evidence type="ECO:0000313" key="2">
    <source>
        <dbReference type="Proteomes" id="UP000570823"/>
    </source>
</evidence>
<evidence type="ECO:0000313" key="1">
    <source>
        <dbReference type="EMBL" id="NVO65881.1"/>
    </source>
</evidence>
<dbReference type="EMBL" id="JABXWR010000001">
    <property type="protein sequence ID" value="NVO65881.1"/>
    <property type="molecule type" value="Genomic_DNA"/>
</dbReference>
<comment type="caution">
    <text evidence="1">The sequence shown here is derived from an EMBL/GenBank/DDBJ whole genome shotgun (WGS) entry which is preliminary data.</text>
</comment>
<dbReference type="PANTHER" id="PTHR35866">
    <property type="entry name" value="PUTATIVE-RELATED"/>
    <property type="match status" value="1"/>
</dbReference>
<protein>
    <submittedName>
        <fullName evidence="1">YkgJ family cysteine cluster protein</fullName>
    </submittedName>
</protein>
<accession>A0A7K4HKU2</accession>
<keyword evidence="2" id="KW-1185">Reference proteome</keyword>
<dbReference type="InterPro" id="IPR005358">
    <property type="entry name" value="Puta_zinc/iron-chelating_dom"/>
</dbReference>
<name>A0A7K4HKU2_9EURY</name>
<reference evidence="1 2" key="1">
    <citation type="submission" date="2020-06" db="EMBL/GenBank/DDBJ databases">
        <title>Methanofollis fontis sp. nov., a methanogen isolated from marine sediments near a cold seep at Four-Way Closure Ridge offshore southwestern Taiwan.</title>
        <authorList>
            <person name="Chen S.-C."/>
            <person name="Teng N.-H."/>
            <person name="Lin Y.-S."/>
            <person name="Lai M.-C."/>
            <person name="Chen H.-H."/>
            <person name="Wang C.-C."/>
        </authorList>
    </citation>
    <scope>NUCLEOTIDE SEQUENCE [LARGE SCALE GENOMIC DNA]</scope>
    <source>
        <strain evidence="1 2">DSM 2702</strain>
    </source>
</reference>
<dbReference type="RefSeq" id="WP_176787430.1">
    <property type="nucleotide sequence ID" value="NZ_JABXWR010000001.1"/>
</dbReference>
<gene>
    <name evidence="1" type="ORF">HWN36_00765</name>
</gene>